<gene>
    <name evidence="14" type="primary">ATP8</name>
</gene>
<dbReference type="InterPro" id="IPR001421">
    <property type="entry name" value="ATP8_metazoa"/>
</dbReference>
<comment type="subcellular location">
    <subcellularLocation>
        <location evidence="1 12">Mitochondrion membrane</location>
        <topology evidence="1 12">Single-pass membrane protein</topology>
    </subcellularLocation>
</comment>
<dbReference type="Pfam" id="PF00895">
    <property type="entry name" value="ATP-synt_8"/>
    <property type="match status" value="1"/>
</dbReference>
<evidence type="ECO:0000256" key="12">
    <source>
        <dbReference type="RuleBase" id="RU003661"/>
    </source>
</evidence>
<evidence type="ECO:0000313" key="14">
    <source>
        <dbReference type="EMBL" id="WNX96097.1"/>
    </source>
</evidence>
<evidence type="ECO:0000256" key="8">
    <source>
        <dbReference type="ARBA" id="ARBA00023065"/>
    </source>
</evidence>
<evidence type="ECO:0000256" key="11">
    <source>
        <dbReference type="ARBA" id="ARBA00023310"/>
    </source>
</evidence>
<keyword evidence="10 13" id="KW-0472">Membrane</keyword>
<evidence type="ECO:0000256" key="1">
    <source>
        <dbReference type="ARBA" id="ARBA00004304"/>
    </source>
</evidence>
<keyword evidence="5 12" id="KW-0812">Transmembrane</keyword>
<keyword evidence="11" id="KW-0066">ATP synthesis</keyword>
<proteinExistence type="inferred from homology"/>
<feature type="transmembrane region" description="Helical" evidence="13">
    <location>
        <begin position="7"/>
        <end position="29"/>
    </location>
</feature>
<evidence type="ECO:0000256" key="2">
    <source>
        <dbReference type="ARBA" id="ARBA00008892"/>
    </source>
</evidence>
<dbReference type="CTD" id="4509"/>
<dbReference type="InterPro" id="IPR050635">
    <property type="entry name" value="ATPase_protein_8"/>
</dbReference>
<keyword evidence="4 12" id="KW-0138">CF(0)</keyword>
<dbReference type="GO" id="GO:0031966">
    <property type="term" value="C:mitochondrial membrane"/>
    <property type="evidence" value="ECO:0007669"/>
    <property type="project" value="UniProtKB-SubCell"/>
</dbReference>
<keyword evidence="3 12" id="KW-0813">Transport</keyword>
<reference evidence="14" key="1">
    <citation type="submission" date="2023-09" db="EMBL/GenBank/DDBJ databases">
        <title>The first complete mitochondrial DNA of Tenuidactylus dadunensis (Squamata: Gekkonidae)and its phylogeny.</title>
        <authorList>
            <person name="Liang Q."/>
            <person name="Shi L."/>
        </authorList>
    </citation>
    <scope>NUCLEOTIDE SEQUENCE</scope>
    <source>
        <tissue evidence="14">Tail</tissue>
    </source>
</reference>
<evidence type="ECO:0000256" key="9">
    <source>
        <dbReference type="ARBA" id="ARBA00023128"/>
    </source>
</evidence>
<evidence type="ECO:0000256" key="5">
    <source>
        <dbReference type="ARBA" id="ARBA00022692"/>
    </source>
</evidence>
<geneLocation type="mitochondrion" evidence="14"/>
<dbReference type="GO" id="GO:0045259">
    <property type="term" value="C:proton-transporting ATP synthase complex"/>
    <property type="evidence" value="ECO:0007669"/>
    <property type="project" value="UniProtKB-KW"/>
</dbReference>
<evidence type="ECO:0000256" key="4">
    <source>
        <dbReference type="ARBA" id="ARBA00022547"/>
    </source>
</evidence>
<evidence type="ECO:0000256" key="7">
    <source>
        <dbReference type="ARBA" id="ARBA00022989"/>
    </source>
</evidence>
<dbReference type="AlphaFoldDB" id="A0AA96UW60"/>
<dbReference type="EMBL" id="OR537229">
    <property type="protein sequence ID" value="WNX96097.1"/>
    <property type="molecule type" value="Genomic_DNA"/>
</dbReference>
<comment type="similarity">
    <text evidence="2 12">Belongs to the ATPase protein 8 family.</text>
</comment>
<evidence type="ECO:0000256" key="6">
    <source>
        <dbReference type="ARBA" id="ARBA00022781"/>
    </source>
</evidence>
<name>A0AA96UW60_9SAUR</name>
<accession>A0AA96UW60</accession>
<evidence type="ECO:0000256" key="13">
    <source>
        <dbReference type="SAM" id="Phobius"/>
    </source>
</evidence>
<dbReference type="GO" id="GO:0015986">
    <property type="term" value="P:proton motive force-driven ATP synthesis"/>
    <property type="evidence" value="ECO:0007669"/>
    <property type="project" value="InterPro"/>
</dbReference>
<evidence type="ECO:0000256" key="10">
    <source>
        <dbReference type="ARBA" id="ARBA00023136"/>
    </source>
</evidence>
<keyword evidence="9 12" id="KW-0496">Mitochondrion</keyword>
<keyword evidence="7 13" id="KW-1133">Transmembrane helix</keyword>
<dbReference type="RefSeq" id="YP_010976660.1">
    <property type="nucleotide sequence ID" value="NC_084104.1"/>
</dbReference>
<dbReference type="PANTHER" id="PTHR39937:SF1">
    <property type="entry name" value="ATP SYNTHASE PROTEIN 8"/>
    <property type="match status" value="1"/>
</dbReference>
<dbReference type="GO" id="GO:0015078">
    <property type="term" value="F:proton transmembrane transporter activity"/>
    <property type="evidence" value="ECO:0007669"/>
    <property type="project" value="InterPro"/>
</dbReference>
<organism evidence="14">
    <name type="scientific">Tenuidactylus dadunensis</name>
    <dbReference type="NCBI Taxonomy" id="3079921"/>
    <lineage>
        <taxon>Eukaryota</taxon>
        <taxon>Metazoa</taxon>
        <taxon>Chordata</taxon>
        <taxon>Craniata</taxon>
        <taxon>Vertebrata</taxon>
        <taxon>Euteleostomi</taxon>
        <taxon>Lepidosauria</taxon>
        <taxon>Squamata</taxon>
        <taxon>Bifurcata</taxon>
        <taxon>Gekkota</taxon>
        <taxon>Gekkonidae</taxon>
        <taxon>Gekkoninae</taxon>
        <taxon>Tenuidactylus</taxon>
    </lineage>
</organism>
<keyword evidence="8 12" id="KW-0406">Ion transport</keyword>
<dbReference type="GeneID" id="86115740"/>
<dbReference type="PANTHER" id="PTHR39937">
    <property type="entry name" value="ATP SYNTHASE PROTEIN 8"/>
    <property type="match status" value="1"/>
</dbReference>
<evidence type="ECO:0000256" key="3">
    <source>
        <dbReference type="ARBA" id="ARBA00022448"/>
    </source>
</evidence>
<keyword evidence="6 12" id="KW-0375">Hydrogen ion transport</keyword>
<sequence length="54" mass="6461">MPQLNPCPWFMILLSSWTIMLLILMPMIMHTYHLSPPTNQDGAHTTYAWNWTWQ</sequence>
<protein>
    <recommendedName>
        <fullName evidence="12">ATP synthase complex subunit 8</fullName>
    </recommendedName>
</protein>